<dbReference type="Proteomes" id="UP000694568">
    <property type="component" value="Unplaced"/>
</dbReference>
<keyword evidence="11" id="KW-1185">Reference proteome</keyword>
<evidence type="ECO:0000313" key="10">
    <source>
        <dbReference type="Ensembl" id="ENSSLUP00000015539.1"/>
    </source>
</evidence>
<keyword evidence="5 9" id="KW-0732">Signal</keyword>
<keyword evidence="3" id="KW-0202">Cytokine</keyword>
<dbReference type="InterPro" id="IPR003443">
    <property type="entry name" value="IL-15/IL-21_fam"/>
</dbReference>
<feature type="chain" id="PRO_5034914401" description="Interleukin-21" evidence="9">
    <location>
        <begin position="18"/>
        <end position="152"/>
    </location>
</feature>
<name>A0A8C9XTR5_SANLU</name>
<accession>A0A8C9XTR5</accession>
<dbReference type="Ensembl" id="ENSSLUT00000016035.1">
    <property type="protein sequence ID" value="ENSSLUP00000015539.1"/>
    <property type="gene ID" value="ENSSLUG00000007301.1"/>
</dbReference>
<organism evidence="10 11">
    <name type="scientific">Sander lucioperca</name>
    <name type="common">Pike-perch</name>
    <name type="synonym">Perca lucioperca</name>
    <dbReference type="NCBI Taxonomy" id="283035"/>
    <lineage>
        <taxon>Eukaryota</taxon>
        <taxon>Metazoa</taxon>
        <taxon>Chordata</taxon>
        <taxon>Craniata</taxon>
        <taxon>Vertebrata</taxon>
        <taxon>Euteleostomi</taxon>
        <taxon>Actinopterygii</taxon>
        <taxon>Neopterygii</taxon>
        <taxon>Teleostei</taxon>
        <taxon>Neoteleostei</taxon>
        <taxon>Acanthomorphata</taxon>
        <taxon>Eupercaria</taxon>
        <taxon>Perciformes</taxon>
        <taxon>Percoidei</taxon>
        <taxon>Percidae</taxon>
        <taxon>Luciopercinae</taxon>
        <taxon>Sander</taxon>
    </lineage>
</organism>
<evidence type="ECO:0000256" key="4">
    <source>
        <dbReference type="ARBA" id="ARBA00022525"/>
    </source>
</evidence>
<evidence type="ECO:0000256" key="3">
    <source>
        <dbReference type="ARBA" id="ARBA00022514"/>
    </source>
</evidence>
<dbReference type="GeneTree" id="ENSGT00940000175879"/>
<comment type="subcellular location">
    <subcellularLocation>
        <location evidence="1">Secreted</location>
    </subcellularLocation>
</comment>
<evidence type="ECO:0000256" key="5">
    <source>
        <dbReference type="ARBA" id="ARBA00022729"/>
    </source>
</evidence>
<dbReference type="Gene3D" id="1.20.1250.70">
    <property type="entry name" value="Interleukin-15/Interleukin-21"/>
    <property type="match status" value="1"/>
</dbReference>
<evidence type="ECO:0000313" key="11">
    <source>
        <dbReference type="Proteomes" id="UP000694568"/>
    </source>
</evidence>
<dbReference type="GO" id="GO:0005125">
    <property type="term" value="F:cytokine activity"/>
    <property type="evidence" value="ECO:0007669"/>
    <property type="project" value="UniProtKB-KW"/>
</dbReference>
<sequence length="152" mass="17031">MKLVVFCLFAVCCGSLASTSTNTPDVPLQIRKLEEVLRQMEALRGNMQNNDQMLNTPTVDIEDVCCLSALQCLSASLNVQYNVTENKPKTKLLKSLRSHITVRGLCNAGSVQSTCQDCTSHPKENATTFFNRLESFIQKVRAFSFYLTLSWK</sequence>
<evidence type="ECO:0000256" key="6">
    <source>
        <dbReference type="ARBA" id="ARBA00023157"/>
    </source>
</evidence>
<dbReference type="GO" id="GO:0006955">
    <property type="term" value="P:immune response"/>
    <property type="evidence" value="ECO:0007669"/>
    <property type="project" value="InterPro"/>
</dbReference>
<dbReference type="GO" id="GO:0005615">
    <property type="term" value="C:extracellular space"/>
    <property type="evidence" value="ECO:0007669"/>
    <property type="project" value="UniProtKB-KW"/>
</dbReference>
<protein>
    <recommendedName>
        <fullName evidence="7">Interleukin-21</fullName>
    </recommendedName>
</protein>
<dbReference type="PANTHER" id="PTHR14356:SF2">
    <property type="entry name" value="INTERLEUKIN-21"/>
    <property type="match status" value="1"/>
</dbReference>
<evidence type="ECO:0000256" key="8">
    <source>
        <dbReference type="ARBA" id="ARBA00045924"/>
    </source>
</evidence>
<dbReference type="PANTHER" id="PTHR14356">
    <property type="entry name" value="INTERLEUKIN-15-RELATED"/>
    <property type="match status" value="1"/>
</dbReference>
<evidence type="ECO:0000256" key="1">
    <source>
        <dbReference type="ARBA" id="ARBA00004613"/>
    </source>
</evidence>
<keyword evidence="6" id="KW-1015">Disulfide bond</keyword>
<dbReference type="AlphaFoldDB" id="A0A8C9XTR5"/>
<reference evidence="10" key="2">
    <citation type="submission" date="2025-09" db="UniProtKB">
        <authorList>
            <consortium name="Ensembl"/>
        </authorList>
    </citation>
    <scope>IDENTIFICATION</scope>
</reference>
<proteinExistence type="inferred from homology"/>
<comment type="similarity">
    <text evidence="2">Belongs to the IL-15/IL-21 family.</text>
</comment>
<comment type="function">
    <text evidence="8">Cytokine with immunoregulatory activity. May promote the transition between innate and adaptive immunity. Induces the production of IgG(1) and IgG(3) in B-cells. Implicated in the generation and maintenance of T follicular helper (Tfh) cells and the formation of germinal-centers. Together with IL6, control the early generation of Tfh cells and are critical for an effective antibody response to acute viral infection. May play a role in proliferation and maturation of natural killer (NK) cells in synergy with IL15. May regulate proliferation of mature B- and T-cells in response to activating stimuli. In synergy with IL15 and IL18 stimulates interferon gamma production in T-cells and NK cells. During T-cell mediated immune response may inhibit dendritic cells (DC) activation and maturation.</text>
</comment>
<keyword evidence="4" id="KW-0964">Secreted</keyword>
<reference evidence="10" key="1">
    <citation type="submission" date="2025-08" db="UniProtKB">
        <authorList>
            <consortium name="Ensembl"/>
        </authorList>
    </citation>
    <scope>IDENTIFICATION</scope>
</reference>
<dbReference type="GO" id="GO:0005126">
    <property type="term" value="F:cytokine receptor binding"/>
    <property type="evidence" value="ECO:0007669"/>
    <property type="project" value="InterPro"/>
</dbReference>
<dbReference type="SUPFAM" id="SSF47266">
    <property type="entry name" value="4-helical cytokines"/>
    <property type="match status" value="1"/>
</dbReference>
<feature type="signal peptide" evidence="9">
    <location>
        <begin position="1"/>
        <end position="17"/>
    </location>
</feature>
<evidence type="ECO:0000256" key="7">
    <source>
        <dbReference type="ARBA" id="ARBA00039957"/>
    </source>
</evidence>
<evidence type="ECO:0000256" key="2">
    <source>
        <dbReference type="ARBA" id="ARBA00006050"/>
    </source>
</evidence>
<dbReference type="InterPro" id="IPR009079">
    <property type="entry name" value="4_helix_cytokine-like_core"/>
</dbReference>
<evidence type="ECO:0000256" key="9">
    <source>
        <dbReference type="SAM" id="SignalP"/>
    </source>
</evidence>